<dbReference type="Pfam" id="PF03611">
    <property type="entry name" value="EIIC-GAT"/>
    <property type="match status" value="1"/>
</dbReference>
<dbReference type="GO" id="GO:0009401">
    <property type="term" value="P:phosphoenolpyruvate-dependent sugar phosphotransferase system"/>
    <property type="evidence" value="ECO:0007669"/>
    <property type="project" value="UniProtKB-KW"/>
</dbReference>
<dbReference type="PANTHER" id="PTHR37324">
    <property type="entry name" value="PTS SYSTEM GALACTITOL-SPECIFIC EIIC COMPONENT"/>
    <property type="match status" value="1"/>
</dbReference>
<reference evidence="11" key="1">
    <citation type="journal article" date="2021" name="PeerJ">
        <title>Extensive microbial diversity within the chicken gut microbiome revealed by metagenomics and culture.</title>
        <authorList>
            <person name="Gilroy R."/>
            <person name="Ravi A."/>
            <person name="Getino M."/>
            <person name="Pursley I."/>
            <person name="Horton D.L."/>
            <person name="Alikhan N.F."/>
            <person name="Baker D."/>
            <person name="Gharbi K."/>
            <person name="Hall N."/>
            <person name="Watson M."/>
            <person name="Adriaenssens E.M."/>
            <person name="Foster-Nyarko E."/>
            <person name="Jarju S."/>
            <person name="Secka A."/>
            <person name="Antonio M."/>
            <person name="Oren A."/>
            <person name="Chaudhuri R.R."/>
            <person name="La Ragione R."/>
            <person name="Hildebrand F."/>
            <person name="Pallen M.J."/>
        </authorList>
    </citation>
    <scope>NUCLEOTIDE SEQUENCE</scope>
    <source>
        <strain evidence="11">CHK191-13928</strain>
    </source>
</reference>
<name>A0A9D1WV23_9FIRM</name>
<keyword evidence="7 9" id="KW-1133">Transmembrane helix</keyword>
<evidence type="ECO:0000256" key="7">
    <source>
        <dbReference type="ARBA" id="ARBA00022989"/>
    </source>
</evidence>
<evidence type="ECO:0000256" key="8">
    <source>
        <dbReference type="ARBA" id="ARBA00023136"/>
    </source>
</evidence>
<proteinExistence type="predicted"/>
<feature type="transmembrane region" description="Helical" evidence="9">
    <location>
        <begin position="215"/>
        <end position="233"/>
    </location>
</feature>
<evidence type="ECO:0000256" key="6">
    <source>
        <dbReference type="ARBA" id="ARBA00022692"/>
    </source>
</evidence>
<comment type="caution">
    <text evidence="11">The sequence shown here is derived from an EMBL/GenBank/DDBJ whole genome shotgun (WGS) entry which is preliminary data.</text>
</comment>
<keyword evidence="6 9" id="KW-0812">Transmembrane</keyword>
<protein>
    <submittedName>
        <fullName evidence="11">PTS galactitol transporter subunit IIC</fullName>
    </submittedName>
</protein>
<dbReference type="Proteomes" id="UP000886721">
    <property type="component" value="Unassembled WGS sequence"/>
</dbReference>
<keyword evidence="4" id="KW-0762">Sugar transport</keyword>
<evidence type="ECO:0000256" key="2">
    <source>
        <dbReference type="ARBA" id="ARBA00022448"/>
    </source>
</evidence>
<gene>
    <name evidence="11" type="ORF">H9735_04795</name>
</gene>
<feature type="transmembrane region" description="Helical" evidence="9">
    <location>
        <begin position="240"/>
        <end position="260"/>
    </location>
</feature>
<feature type="transmembrane region" description="Helical" evidence="9">
    <location>
        <begin position="131"/>
        <end position="157"/>
    </location>
</feature>
<dbReference type="GO" id="GO:0005886">
    <property type="term" value="C:plasma membrane"/>
    <property type="evidence" value="ECO:0007669"/>
    <property type="project" value="UniProtKB-SubCell"/>
</dbReference>
<keyword evidence="2" id="KW-0813">Transport</keyword>
<evidence type="ECO:0000313" key="11">
    <source>
        <dbReference type="EMBL" id="HIX67432.1"/>
    </source>
</evidence>
<evidence type="ECO:0000259" key="10">
    <source>
        <dbReference type="PROSITE" id="PS51104"/>
    </source>
</evidence>
<evidence type="ECO:0000256" key="3">
    <source>
        <dbReference type="ARBA" id="ARBA00022475"/>
    </source>
</evidence>
<evidence type="ECO:0000313" key="12">
    <source>
        <dbReference type="Proteomes" id="UP000886721"/>
    </source>
</evidence>
<evidence type="ECO:0000256" key="5">
    <source>
        <dbReference type="ARBA" id="ARBA00022683"/>
    </source>
</evidence>
<dbReference type="InterPro" id="IPR004703">
    <property type="entry name" value="PTS_sugar-sp_permease"/>
</dbReference>
<dbReference type="PROSITE" id="PS51104">
    <property type="entry name" value="PTS_EIIC_TYPE_2"/>
    <property type="match status" value="1"/>
</dbReference>
<sequence length="303" mass="32500">WTKTMNVDIWNYWQFAFVGAAVSVVTDSVVIGLIAGGLISALALILADFTAPYVEKFFNMQGISFPHLTALGCLPIVYPLMWILDRIPGINKIEINADSLRKKFGIFGEPMILGLIIGIILALLAGSEPRIVLQTGIGMGAVMYLMPKMVSCLMEGLMPISQAAQKMMSKRFEGREIYIGLDAAVALGEPAVIAVGLVLVPITILLAIILPGNRILPFADLAVIPYIVCLFTAMSKGNIFRALIIGTVVMGCVLLMASTLGPIETPLAISAGVSIPSNATLIGNLDRANLLTWLFIKIFGFFG</sequence>
<keyword evidence="3" id="KW-1003">Cell membrane</keyword>
<organism evidence="11 12">
    <name type="scientific">Candidatus Anaerostipes excrementavium</name>
    <dbReference type="NCBI Taxonomy" id="2838463"/>
    <lineage>
        <taxon>Bacteria</taxon>
        <taxon>Bacillati</taxon>
        <taxon>Bacillota</taxon>
        <taxon>Clostridia</taxon>
        <taxon>Lachnospirales</taxon>
        <taxon>Lachnospiraceae</taxon>
        <taxon>Anaerostipes</taxon>
    </lineage>
</organism>
<feature type="domain" description="PTS EIIC type-2" evidence="10">
    <location>
        <begin position="1"/>
        <end position="303"/>
    </location>
</feature>
<comment type="subcellular location">
    <subcellularLocation>
        <location evidence="1">Cell membrane</location>
        <topology evidence="1">Multi-pass membrane protein</topology>
    </subcellularLocation>
</comment>
<reference evidence="11" key="2">
    <citation type="submission" date="2021-04" db="EMBL/GenBank/DDBJ databases">
        <authorList>
            <person name="Gilroy R."/>
        </authorList>
    </citation>
    <scope>NUCLEOTIDE SEQUENCE</scope>
    <source>
        <strain evidence="11">CHK191-13928</strain>
    </source>
</reference>
<keyword evidence="8 9" id="KW-0472">Membrane</keyword>
<accession>A0A9D1WV23</accession>
<feature type="transmembrane region" description="Helical" evidence="9">
    <location>
        <begin position="104"/>
        <end position="125"/>
    </location>
</feature>
<dbReference type="InterPro" id="IPR013853">
    <property type="entry name" value="EIIC-GAT"/>
</dbReference>
<feature type="transmembrane region" description="Helical" evidence="9">
    <location>
        <begin position="12"/>
        <end position="45"/>
    </location>
</feature>
<dbReference type="AlphaFoldDB" id="A0A9D1WV23"/>
<feature type="transmembrane region" description="Helical" evidence="9">
    <location>
        <begin position="65"/>
        <end position="84"/>
    </location>
</feature>
<keyword evidence="5" id="KW-0598">Phosphotransferase system</keyword>
<dbReference type="EMBL" id="DXEM01000014">
    <property type="protein sequence ID" value="HIX67432.1"/>
    <property type="molecule type" value="Genomic_DNA"/>
</dbReference>
<feature type="non-terminal residue" evidence="11">
    <location>
        <position position="1"/>
    </location>
</feature>
<dbReference type="PANTHER" id="PTHR37324:SF2">
    <property type="entry name" value="PTS SYSTEM GALACTITOL-SPECIFIC EIIC COMPONENT"/>
    <property type="match status" value="1"/>
</dbReference>
<evidence type="ECO:0000256" key="9">
    <source>
        <dbReference type="SAM" id="Phobius"/>
    </source>
</evidence>
<feature type="transmembrane region" description="Helical" evidence="9">
    <location>
        <begin position="178"/>
        <end position="209"/>
    </location>
</feature>
<dbReference type="InterPro" id="IPR013014">
    <property type="entry name" value="PTS_EIIC_2"/>
</dbReference>
<dbReference type="GO" id="GO:0015577">
    <property type="term" value="F:galactitol transmembrane transporter activity"/>
    <property type="evidence" value="ECO:0007669"/>
    <property type="project" value="InterPro"/>
</dbReference>
<evidence type="ECO:0000256" key="4">
    <source>
        <dbReference type="ARBA" id="ARBA00022597"/>
    </source>
</evidence>
<evidence type="ECO:0000256" key="1">
    <source>
        <dbReference type="ARBA" id="ARBA00004651"/>
    </source>
</evidence>